<evidence type="ECO:0000313" key="1">
    <source>
        <dbReference type="EMBL" id="MCE2594691.1"/>
    </source>
</evidence>
<protein>
    <submittedName>
        <fullName evidence="1">Pilus assembly PilX N-terminal domain-containing protein</fullName>
    </submittedName>
</protein>
<gene>
    <name evidence="1" type="ORF">K6Y31_07670</name>
</gene>
<dbReference type="Proteomes" id="UP001201273">
    <property type="component" value="Unassembled WGS sequence"/>
</dbReference>
<proteinExistence type="predicted"/>
<comment type="caution">
    <text evidence="1">The sequence shown here is derived from an EMBL/GenBank/DDBJ whole genome shotgun (WGS) entry which is preliminary data.</text>
</comment>
<dbReference type="EMBL" id="JAIMJA010000006">
    <property type="protein sequence ID" value="MCE2594691.1"/>
    <property type="molecule type" value="Genomic_DNA"/>
</dbReference>
<organism evidence="1 2">
    <name type="scientific">Motilimonas cestriensis</name>
    <dbReference type="NCBI Taxonomy" id="2742685"/>
    <lineage>
        <taxon>Bacteria</taxon>
        <taxon>Pseudomonadati</taxon>
        <taxon>Pseudomonadota</taxon>
        <taxon>Gammaproteobacteria</taxon>
        <taxon>Alteromonadales</taxon>
        <taxon>Alteromonadales genera incertae sedis</taxon>
        <taxon>Motilimonas</taxon>
    </lineage>
</organism>
<evidence type="ECO:0000313" key="2">
    <source>
        <dbReference type="Proteomes" id="UP001201273"/>
    </source>
</evidence>
<keyword evidence="2" id="KW-1185">Reference proteome</keyword>
<accession>A0ABS8W6T7</accession>
<dbReference type="RefSeq" id="WP_233052220.1">
    <property type="nucleotide sequence ID" value="NZ_JAIMJA010000006.1"/>
</dbReference>
<sequence length="376" mass="40465">MMKLKHRQNKQAGLAMLTVTLLLLISATSFTFFSVKSRLMEAKISSNDYRYRETFVNAEAGLEHAMSFLSSKDWQLSTPGLAGAANASGKTVYSLSKANTYDVEIIDECAGCGLVTVNSTGKGDSGLLTRQISRVAIFPPPLEGIKSPVVAAGSSMLTGSINIHAAPTTPIGLTAGDSAISAGGTQVVVDGSLQLNGKPIETHQTKLRGDNLIRYLGEPELDWQAYSNDSSKVIKITGCTNLATAVTQATLASNAEDWKTVWVEGDCVAAGSIGSETKPVRLVVQDGNVTGTLGSFYGLFYAFNTDATNPSRKRARFLFDINTNIHGAIIVDYKYTFSFNSSLTVTYRKDLLDRILDPLEGKNKAYWVPGGWNDFS</sequence>
<reference evidence="1 2" key="1">
    <citation type="journal article" date="2022" name="Environ. Microbiol. Rep.">
        <title>Eco-phylogenetic analyses reveal divergent evolution of vitamin B12 metabolism in the marine bacterial family 'Psychromonadaceae'.</title>
        <authorList>
            <person name="Jin X."/>
            <person name="Yang Y."/>
            <person name="Cao H."/>
            <person name="Gao B."/>
            <person name="Zhao Z."/>
        </authorList>
    </citation>
    <scope>NUCLEOTIDE SEQUENCE [LARGE SCALE GENOMIC DNA]</scope>
    <source>
        <strain evidence="1 2">MKS20</strain>
    </source>
</reference>
<name>A0ABS8W6T7_9GAMM</name>